<reference evidence="1" key="1">
    <citation type="submission" date="2020-02" db="EMBL/GenBank/DDBJ databases">
        <authorList>
            <person name="Enbody D E."/>
            <person name="Pettersson E M."/>
        </authorList>
    </citation>
    <scope>NUCLEOTIDE SEQUENCE [LARGE SCALE GENOMIC DNA]</scope>
</reference>
<dbReference type="AlphaFoldDB" id="A0A8C3MF18"/>
<evidence type="ECO:0000313" key="1">
    <source>
        <dbReference type="Ensembl" id="ENSCPVP00000005430.1"/>
    </source>
</evidence>
<reference evidence="1" key="2">
    <citation type="submission" date="2025-08" db="UniProtKB">
        <authorList>
            <consortium name="Ensembl"/>
        </authorList>
    </citation>
    <scope>IDENTIFICATION</scope>
</reference>
<dbReference type="Ensembl" id="ENSCPVT00000005642.2">
    <property type="protein sequence ID" value="ENSCPVP00000005430.1"/>
    <property type="gene ID" value="ENSCPVG00000003990.2"/>
</dbReference>
<dbReference type="Proteomes" id="UP000694382">
    <property type="component" value="Chromosome 15"/>
</dbReference>
<keyword evidence="2" id="KW-1185">Reference proteome</keyword>
<sequence length="62" mass="7096">PQGGPGRAGAFPWKMEQRRRWGCSAETVPMEHHNSAGQKPLFILFFVPLDWFLFGSFICMKV</sequence>
<accession>A0A8C3MF18</accession>
<protein>
    <submittedName>
        <fullName evidence="1">Uncharacterized protein</fullName>
    </submittedName>
</protein>
<name>A0A8C3MF18_GEOPR</name>
<evidence type="ECO:0000313" key="2">
    <source>
        <dbReference type="Proteomes" id="UP000694382"/>
    </source>
</evidence>
<proteinExistence type="predicted"/>
<organism evidence="1 2">
    <name type="scientific">Geospiza parvula</name>
    <name type="common">Small tree-finch</name>
    <name type="synonym">Camarhynchus parvulus</name>
    <dbReference type="NCBI Taxonomy" id="87175"/>
    <lineage>
        <taxon>Eukaryota</taxon>
        <taxon>Metazoa</taxon>
        <taxon>Chordata</taxon>
        <taxon>Craniata</taxon>
        <taxon>Vertebrata</taxon>
        <taxon>Euteleostomi</taxon>
        <taxon>Archelosauria</taxon>
        <taxon>Archosauria</taxon>
        <taxon>Dinosauria</taxon>
        <taxon>Saurischia</taxon>
        <taxon>Theropoda</taxon>
        <taxon>Coelurosauria</taxon>
        <taxon>Aves</taxon>
        <taxon>Neognathae</taxon>
        <taxon>Neoaves</taxon>
        <taxon>Telluraves</taxon>
        <taxon>Australaves</taxon>
        <taxon>Passeriformes</taxon>
        <taxon>Thraupidae</taxon>
        <taxon>Camarhynchus</taxon>
    </lineage>
</organism>
<reference evidence="1" key="3">
    <citation type="submission" date="2025-09" db="UniProtKB">
        <authorList>
            <consortium name="Ensembl"/>
        </authorList>
    </citation>
    <scope>IDENTIFICATION</scope>
</reference>